<dbReference type="CDD" id="cd09873">
    <property type="entry name" value="PIN_Pae0151-like"/>
    <property type="match status" value="1"/>
</dbReference>
<evidence type="ECO:0000256" key="1">
    <source>
        <dbReference type="ARBA" id="ARBA00022842"/>
    </source>
</evidence>
<dbReference type="InterPro" id="IPR029060">
    <property type="entry name" value="PIN-like_dom_sf"/>
</dbReference>
<organism evidence="3 4">
    <name type="scientific">Candidatus Kaiserbacteria bacterium CG10_big_fil_rev_8_21_14_0_10_51_14</name>
    <dbReference type="NCBI Taxonomy" id="1974610"/>
    <lineage>
        <taxon>Bacteria</taxon>
        <taxon>Candidatus Kaiseribacteriota</taxon>
    </lineage>
</organism>
<dbReference type="EMBL" id="PFBK01000001">
    <property type="protein sequence ID" value="PIR84239.1"/>
    <property type="molecule type" value="Genomic_DNA"/>
</dbReference>
<feature type="domain" description="PIN" evidence="2">
    <location>
        <begin position="7"/>
        <end position="130"/>
    </location>
</feature>
<keyword evidence="1" id="KW-0460">Magnesium</keyword>
<sequence length="137" mass="15487">MKEALLVIDASVMISWLIDDERNDAWAMLEIASSHRIIVPSVWILEISNTLLIAEKRKRTTPGQTDYWMEIIDGFHYTVDNGSSEISCRDMVAFSRFHELSSYDASYLSLALHSNAMLATLDEKLKQAAEKAGIHVL</sequence>
<comment type="caution">
    <text evidence="3">The sequence shown here is derived from an EMBL/GenBank/DDBJ whole genome shotgun (WGS) entry which is preliminary data.</text>
</comment>
<dbReference type="AlphaFoldDB" id="A0A2H0UCV7"/>
<evidence type="ECO:0000259" key="2">
    <source>
        <dbReference type="Pfam" id="PF01850"/>
    </source>
</evidence>
<dbReference type="Gene3D" id="3.40.50.1010">
    <property type="entry name" value="5'-nuclease"/>
    <property type="match status" value="1"/>
</dbReference>
<dbReference type="PANTHER" id="PTHR35901">
    <property type="entry name" value="RIBONUCLEASE VAPC3"/>
    <property type="match status" value="1"/>
</dbReference>
<proteinExistence type="predicted"/>
<dbReference type="Proteomes" id="UP000231192">
    <property type="component" value="Unassembled WGS sequence"/>
</dbReference>
<dbReference type="InterPro" id="IPR002716">
    <property type="entry name" value="PIN_dom"/>
</dbReference>
<dbReference type="InterPro" id="IPR051619">
    <property type="entry name" value="TypeII_TA_RNase_PINc/VapC"/>
</dbReference>
<dbReference type="Pfam" id="PF01850">
    <property type="entry name" value="PIN"/>
    <property type="match status" value="1"/>
</dbReference>
<gene>
    <name evidence="3" type="ORF">COU18_00010</name>
</gene>
<evidence type="ECO:0000313" key="3">
    <source>
        <dbReference type="EMBL" id="PIR84239.1"/>
    </source>
</evidence>
<protein>
    <submittedName>
        <fullName evidence="3">VapC toxin family PIN domain ribonuclease</fullName>
    </submittedName>
</protein>
<dbReference type="SUPFAM" id="SSF88723">
    <property type="entry name" value="PIN domain-like"/>
    <property type="match status" value="1"/>
</dbReference>
<accession>A0A2H0UCV7</accession>
<dbReference type="InterPro" id="IPR044153">
    <property type="entry name" value="PIN_Pae0151-like"/>
</dbReference>
<name>A0A2H0UCV7_9BACT</name>
<reference evidence="4" key="1">
    <citation type="submission" date="2017-09" db="EMBL/GenBank/DDBJ databases">
        <title>Depth-based differentiation of microbial function through sediment-hosted aquifers and enrichment of novel symbionts in the deep terrestrial subsurface.</title>
        <authorList>
            <person name="Probst A.J."/>
            <person name="Ladd B."/>
            <person name="Jarett J.K."/>
            <person name="Geller-Mcgrath D.E."/>
            <person name="Sieber C.M.K."/>
            <person name="Emerson J.B."/>
            <person name="Anantharaman K."/>
            <person name="Thomas B.C."/>
            <person name="Malmstrom R."/>
            <person name="Stieglmeier M."/>
            <person name="Klingl A."/>
            <person name="Woyke T."/>
            <person name="Ryan C.M."/>
            <person name="Banfield J.F."/>
        </authorList>
    </citation>
    <scope>NUCLEOTIDE SEQUENCE [LARGE SCALE GENOMIC DNA]</scope>
</reference>
<evidence type="ECO:0000313" key="4">
    <source>
        <dbReference type="Proteomes" id="UP000231192"/>
    </source>
</evidence>
<dbReference type="PANTHER" id="PTHR35901:SF1">
    <property type="entry name" value="EXONUCLEASE VAPC9"/>
    <property type="match status" value="1"/>
</dbReference>